<dbReference type="Proteomes" id="UP000219338">
    <property type="component" value="Unassembled WGS sequence"/>
</dbReference>
<gene>
    <name evidence="1" type="ORF">ARMOST_17952</name>
</gene>
<keyword evidence="2" id="KW-1185">Reference proteome</keyword>
<reference evidence="2" key="1">
    <citation type="journal article" date="2017" name="Nat. Ecol. Evol.">
        <title>Genome expansion and lineage-specific genetic innovations in the forest pathogenic fungi Armillaria.</title>
        <authorList>
            <person name="Sipos G."/>
            <person name="Prasanna A.N."/>
            <person name="Walter M.C."/>
            <person name="O'Connor E."/>
            <person name="Balint B."/>
            <person name="Krizsan K."/>
            <person name="Kiss B."/>
            <person name="Hess J."/>
            <person name="Varga T."/>
            <person name="Slot J."/>
            <person name="Riley R."/>
            <person name="Boka B."/>
            <person name="Rigling D."/>
            <person name="Barry K."/>
            <person name="Lee J."/>
            <person name="Mihaltcheva S."/>
            <person name="LaButti K."/>
            <person name="Lipzen A."/>
            <person name="Waldron R."/>
            <person name="Moloney N.M."/>
            <person name="Sperisen C."/>
            <person name="Kredics L."/>
            <person name="Vagvoelgyi C."/>
            <person name="Patrignani A."/>
            <person name="Fitzpatrick D."/>
            <person name="Nagy I."/>
            <person name="Doyle S."/>
            <person name="Anderson J.B."/>
            <person name="Grigoriev I.V."/>
            <person name="Gueldener U."/>
            <person name="Muensterkoetter M."/>
            <person name="Nagy L.G."/>
        </authorList>
    </citation>
    <scope>NUCLEOTIDE SEQUENCE [LARGE SCALE GENOMIC DNA]</scope>
    <source>
        <strain evidence="2">C18/9</strain>
    </source>
</reference>
<dbReference type="EMBL" id="FUEG01000024">
    <property type="protein sequence ID" value="SJL14492.1"/>
    <property type="molecule type" value="Genomic_DNA"/>
</dbReference>
<name>A0A284S0E3_ARMOS</name>
<proteinExistence type="predicted"/>
<organism evidence="1 2">
    <name type="scientific">Armillaria ostoyae</name>
    <name type="common">Armillaria root rot fungus</name>
    <dbReference type="NCBI Taxonomy" id="47428"/>
    <lineage>
        <taxon>Eukaryota</taxon>
        <taxon>Fungi</taxon>
        <taxon>Dikarya</taxon>
        <taxon>Basidiomycota</taxon>
        <taxon>Agaricomycotina</taxon>
        <taxon>Agaricomycetes</taxon>
        <taxon>Agaricomycetidae</taxon>
        <taxon>Agaricales</taxon>
        <taxon>Marasmiineae</taxon>
        <taxon>Physalacriaceae</taxon>
        <taxon>Armillaria</taxon>
    </lineage>
</organism>
<evidence type="ECO:0000313" key="1">
    <source>
        <dbReference type="EMBL" id="SJL14492.1"/>
    </source>
</evidence>
<sequence>MDQMQYDRLGTLELGLLDPGVFNSTLCDFSTVPSRRGKATRRLVSYAYEQLSVMRIAIDYGLKGPTVVCHAVAIENSRSG</sequence>
<protein>
    <submittedName>
        <fullName evidence="1">Uncharacterized protein</fullName>
    </submittedName>
</protein>
<accession>A0A284S0E3</accession>
<dbReference type="AlphaFoldDB" id="A0A284S0E3"/>
<evidence type="ECO:0000313" key="2">
    <source>
        <dbReference type="Proteomes" id="UP000219338"/>
    </source>
</evidence>